<proteinExistence type="predicted"/>
<dbReference type="Pfam" id="PF10168">
    <property type="entry name" value="Nup88"/>
    <property type="match status" value="1"/>
</dbReference>
<dbReference type="GO" id="GO:0005643">
    <property type="term" value="C:nuclear pore"/>
    <property type="evidence" value="ECO:0007669"/>
    <property type="project" value="UniProtKB-SubCell"/>
</dbReference>
<dbReference type="PANTHER" id="PTHR13257">
    <property type="entry name" value="NUCLEOPORIN NUP84-RELATED"/>
    <property type="match status" value="1"/>
</dbReference>
<evidence type="ECO:0000313" key="8">
    <source>
        <dbReference type="EMBL" id="KAJ3052042.1"/>
    </source>
</evidence>
<organism evidence="8 9">
    <name type="scientific">Rhizophlyctis rosea</name>
    <dbReference type="NCBI Taxonomy" id="64517"/>
    <lineage>
        <taxon>Eukaryota</taxon>
        <taxon>Fungi</taxon>
        <taxon>Fungi incertae sedis</taxon>
        <taxon>Chytridiomycota</taxon>
        <taxon>Chytridiomycota incertae sedis</taxon>
        <taxon>Chytridiomycetes</taxon>
        <taxon>Rhizophlyctidales</taxon>
        <taxon>Rhizophlyctidaceae</taxon>
        <taxon>Rhizophlyctis</taxon>
    </lineage>
</organism>
<dbReference type="InterPro" id="IPR019321">
    <property type="entry name" value="Nucleoporin_Nup88"/>
</dbReference>
<dbReference type="Gene3D" id="2.130.10.10">
    <property type="entry name" value="YVTN repeat-like/Quinoprotein amine dehydrogenase"/>
    <property type="match status" value="1"/>
</dbReference>
<dbReference type="PANTHER" id="PTHR13257:SF0">
    <property type="entry name" value="NUCLEAR PORE COMPLEX PROTEIN NUP88"/>
    <property type="match status" value="1"/>
</dbReference>
<dbReference type="InterPro" id="IPR015943">
    <property type="entry name" value="WD40/YVTN_repeat-like_dom_sf"/>
</dbReference>
<dbReference type="GO" id="GO:0006406">
    <property type="term" value="P:mRNA export from nucleus"/>
    <property type="evidence" value="ECO:0007669"/>
    <property type="project" value="TreeGrafter"/>
</dbReference>
<keyword evidence="6" id="KW-0906">Nuclear pore complex</keyword>
<dbReference type="GO" id="GO:0000056">
    <property type="term" value="P:ribosomal small subunit export from nucleus"/>
    <property type="evidence" value="ECO:0007669"/>
    <property type="project" value="InterPro"/>
</dbReference>
<gene>
    <name evidence="8" type="ORF">HK097_006954</name>
</gene>
<dbReference type="Proteomes" id="UP001212841">
    <property type="component" value="Unassembled WGS sequence"/>
</dbReference>
<name>A0AAD5SFA6_9FUNG</name>
<reference evidence="8" key="1">
    <citation type="submission" date="2020-05" db="EMBL/GenBank/DDBJ databases">
        <title>Phylogenomic resolution of chytrid fungi.</title>
        <authorList>
            <person name="Stajich J.E."/>
            <person name="Amses K."/>
            <person name="Simmons R."/>
            <person name="Seto K."/>
            <person name="Myers J."/>
            <person name="Bonds A."/>
            <person name="Quandt C.A."/>
            <person name="Barry K."/>
            <person name="Liu P."/>
            <person name="Grigoriev I."/>
            <person name="Longcore J.E."/>
            <person name="James T.Y."/>
        </authorList>
    </citation>
    <scope>NUCLEOTIDE SEQUENCE</scope>
    <source>
        <strain evidence="8">JEL0318</strain>
    </source>
</reference>
<keyword evidence="3" id="KW-0509">mRNA transport</keyword>
<dbReference type="GO" id="GO:0000055">
    <property type="term" value="P:ribosomal large subunit export from nucleus"/>
    <property type="evidence" value="ECO:0007669"/>
    <property type="project" value="InterPro"/>
</dbReference>
<protein>
    <submittedName>
        <fullName evidence="8">Uncharacterized protein</fullName>
    </submittedName>
</protein>
<dbReference type="AlphaFoldDB" id="A0AAD5SFA6"/>
<dbReference type="GO" id="GO:0017056">
    <property type="term" value="F:structural constituent of nuclear pore"/>
    <property type="evidence" value="ECO:0007669"/>
    <property type="project" value="InterPro"/>
</dbReference>
<evidence type="ECO:0000256" key="7">
    <source>
        <dbReference type="ARBA" id="ARBA00023242"/>
    </source>
</evidence>
<keyword evidence="9" id="KW-1185">Reference proteome</keyword>
<evidence type="ECO:0000256" key="1">
    <source>
        <dbReference type="ARBA" id="ARBA00004567"/>
    </source>
</evidence>
<keyword evidence="2" id="KW-0813">Transport</keyword>
<accession>A0AAD5SFA6</accession>
<dbReference type="SUPFAM" id="SSF50978">
    <property type="entry name" value="WD40 repeat-like"/>
    <property type="match status" value="1"/>
</dbReference>
<evidence type="ECO:0000256" key="6">
    <source>
        <dbReference type="ARBA" id="ARBA00023132"/>
    </source>
</evidence>
<comment type="subcellular location">
    <subcellularLocation>
        <location evidence="1">Nucleus</location>
        <location evidence="1">Nuclear pore complex</location>
    </subcellularLocation>
</comment>
<dbReference type="GO" id="GO:0006606">
    <property type="term" value="P:protein import into nucleus"/>
    <property type="evidence" value="ECO:0007669"/>
    <property type="project" value="TreeGrafter"/>
</dbReference>
<keyword evidence="5" id="KW-0811">Translocation</keyword>
<dbReference type="EMBL" id="JADGJD010000331">
    <property type="protein sequence ID" value="KAJ3052042.1"/>
    <property type="molecule type" value="Genomic_DNA"/>
</dbReference>
<dbReference type="InterPro" id="IPR036322">
    <property type="entry name" value="WD40_repeat_dom_sf"/>
</dbReference>
<evidence type="ECO:0000256" key="5">
    <source>
        <dbReference type="ARBA" id="ARBA00023010"/>
    </source>
</evidence>
<keyword evidence="7" id="KW-0539">Nucleus</keyword>
<sequence>MIAPETPSGHSLDVSGSDFATDLTEHLRKFGRNDAYVAHRLVAVHDEQLFVCVNTSPPQVRVLNLRQWKKALNKADDVAGAIKQVHHTVLRTFDYDFAVRQIELNESGKMLAVAGDHEVFVVILPVAMKNPKDTSVVNCKSLRIGPLQHGTDISAHVVKLSWHPLAENKSHLVVLSSDGHLRMYNVGKEPEEPEQQFHFLDPDFDPANDSNATSAQSRTFTDDTDDSRMAGFCFGKGSAAGWEPMTVYGVATNGDIYSICPVVPLRSSFTSEQIEDLRASLESGTAYDEDNPTYEGVQAYWRTRWVQDLLNAAEWELEHGDHLPGEEMFTIDIPRTTAHLLIERRGPYAFLPAADAAVDCGDVNDIVSLDARSLNVLVVAYDSGNVLVCSEIDPPQPRWMLRKLEEEAASPQLALHEVIDLNISNVKSRPRRTAVVLYPDSRFSDVFYCYHSLGAHRVDLHAWAETVDQEVVASANVRWLLHTQLPENDSFVGFAVVSEVYVGYSYLAITSSLQAHAHTLPLRRTPRSLRPRKSGTATQDLYEPALKSPPYEIPAELAYIGNRPLPKLAGAASKTYPEFINDESLALFVDQTKAYRTDLTTLFNAGEQLRERFERQRTEIQLQAACLQKVAEIANRFNADLAELRIARIQQNQQYLAQKADVILQMLVDYTQPQLSRKEKQYKEEVEELKKIVDNKFKPIQRDLNNQRQLLEGQRQIKELNKKYLAGNQASEELGSNQKIRIRAALDEILGVLAQCHKQAATLQRMEYSIRQRLGMPIG</sequence>
<evidence type="ECO:0000256" key="3">
    <source>
        <dbReference type="ARBA" id="ARBA00022816"/>
    </source>
</evidence>
<evidence type="ECO:0000313" key="9">
    <source>
        <dbReference type="Proteomes" id="UP001212841"/>
    </source>
</evidence>
<evidence type="ECO:0000256" key="2">
    <source>
        <dbReference type="ARBA" id="ARBA00022448"/>
    </source>
</evidence>
<comment type="caution">
    <text evidence="8">The sequence shown here is derived from an EMBL/GenBank/DDBJ whole genome shotgun (WGS) entry which is preliminary data.</text>
</comment>
<keyword evidence="4" id="KW-0653">Protein transport</keyword>
<dbReference type="InterPro" id="IPR037700">
    <property type="entry name" value="NUP88/NUP82"/>
</dbReference>
<evidence type="ECO:0000256" key="4">
    <source>
        <dbReference type="ARBA" id="ARBA00022927"/>
    </source>
</evidence>